<dbReference type="Proteomes" id="UP001153712">
    <property type="component" value="Chromosome 6"/>
</dbReference>
<comment type="subcellular location">
    <subcellularLocation>
        <location evidence="1">Secreted</location>
    </subcellularLocation>
</comment>
<keyword evidence="3" id="KW-0964">Secreted</keyword>
<dbReference type="InterPro" id="IPR022049">
    <property type="entry name" value="FAM69_kinase_dom"/>
</dbReference>
<dbReference type="SUPFAM" id="SSF56112">
    <property type="entry name" value="Protein kinase-like (PK-like)"/>
    <property type="match status" value="1"/>
</dbReference>
<organism evidence="7 8">
    <name type="scientific">Phyllotreta striolata</name>
    <name type="common">Striped flea beetle</name>
    <name type="synonym">Crioceris striolata</name>
    <dbReference type="NCBI Taxonomy" id="444603"/>
    <lineage>
        <taxon>Eukaryota</taxon>
        <taxon>Metazoa</taxon>
        <taxon>Ecdysozoa</taxon>
        <taxon>Arthropoda</taxon>
        <taxon>Hexapoda</taxon>
        <taxon>Insecta</taxon>
        <taxon>Pterygota</taxon>
        <taxon>Neoptera</taxon>
        <taxon>Endopterygota</taxon>
        <taxon>Coleoptera</taxon>
        <taxon>Polyphaga</taxon>
        <taxon>Cucujiformia</taxon>
        <taxon>Chrysomeloidea</taxon>
        <taxon>Chrysomelidae</taxon>
        <taxon>Galerucinae</taxon>
        <taxon>Alticini</taxon>
        <taxon>Phyllotreta</taxon>
    </lineage>
</organism>
<evidence type="ECO:0000313" key="7">
    <source>
        <dbReference type="EMBL" id="CAG9863002.1"/>
    </source>
</evidence>
<dbReference type="EMBL" id="OU900099">
    <property type="protein sequence ID" value="CAG9863002.1"/>
    <property type="molecule type" value="Genomic_DNA"/>
</dbReference>
<accession>A0A9N9XQ42</accession>
<evidence type="ECO:0000313" key="8">
    <source>
        <dbReference type="Proteomes" id="UP001153712"/>
    </source>
</evidence>
<reference evidence="7" key="1">
    <citation type="submission" date="2022-01" db="EMBL/GenBank/DDBJ databases">
        <authorList>
            <person name="King R."/>
        </authorList>
    </citation>
    <scope>NUCLEOTIDE SEQUENCE</scope>
</reference>
<feature type="compositionally biased region" description="Basic and acidic residues" evidence="5">
    <location>
        <begin position="75"/>
        <end position="96"/>
    </location>
</feature>
<evidence type="ECO:0000256" key="3">
    <source>
        <dbReference type="ARBA" id="ARBA00022525"/>
    </source>
</evidence>
<dbReference type="InterPro" id="IPR011009">
    <property type="entry name" value="Kinase-like_dom_sf"/>
</dbReference>
<dbReference type="InterPro" id="IPR020519">
    <property type="entry name" value="DIPK2A/B"/>
</dbReference>
<evidence type="ECO:0000256" key="1">
    <source>
        <dbReference type="ARBA" id="ARBA00004613"/>
    </source>
</evidence>
<name>A0A9N9XQ42_PHYSR</name>
<gene>
    <name evidence="7" type="ORF">PHYEVI_LOCUS9303</name>
</gene>
<evidence type="ECO:0000256" key="5">
    <source>
        <dbReference type="SAM" id="MobiDB-lite"/>
    </source>
</evidence>
<feature type="region of interest" description="Disordered" evidence="5">
    <location>
        <begin position="47"/>
        <end position="107"/>
    </location>
</feature>
<keyword evidence="4" id="KW-0732">Signal</keyword>
<dbReference type="AlphaFoldDB" id="A0A9N9XQ42"/>
<dbReference type="OrthoDB" id="10035316at2759"/>
<dbReference type="Pfam" id="PF12260">
    <property type="entry name" value="PIP49_C"/>
    <property type="match status" value="1"/>
</dbReference>
<evidence type="ECO:0000256" key="2">
    <source>
        <dbReference type="ARBA" id="ARBA00006338"/>
    </source>
</evidence>
<evidence type="ECO:0000259" key="6">
    <source>
        <dbReference type="Pfam" id="PF12260"/>
    </source>
</evidence>
<feature type="compositionally biased region" description="Low complexity" evidence="5">
    <location>
        <begin position="64"/>
        <end position="74"/>
    </location>
</feature>
<keyword evidence="8" id="KW-1185">Reference proteome</keyword>
<proteinExistence type="inferred from homology"/>
<dbReference type="GO" id="GO:0005576">
    <property type="term" value="C:extracellular region"/>
    <property type="evidence" value="ECO:0007669"/>
    <property type="project" value="UniProtKB-SubCell"/>
</dbReference>
<evidence type="ECO:0000256" key="4">
    <source>
        <dbReference type="ARBA" id="ARBA00022729"/>
    </source>
</evidence>
<feature type="domain" description="FAM69 protein-kinase" evidence="6">
    <location>
        <begin position="334"/>
        <end position="520"/>
    </location>
</feature>
<dbReference type="PANTHER" id="PTHR32073">
    <property type="entry name" value="GH11358P"/>
    <property type="match status" value="1"/>
</dbReference>
<protein>
    <recommendedName>
        <fullName evidence="6">FAM69 protein-kinase domain-containing protein</fullName>
    </recommendedName>
</protein>
<dbReference type="PANTHER" id="PTHR32073:SF7">
    <property type="entry name" value="GH11358P"/>
    <property type="match status" value="1"/>
</dbReference>
<sequence length="552" mass="63284">MKSVPVKPLAKIEADVDLRLQVRVIVEAKEDEISDLADLEVGIGLRKSTRETEFTSKPKKRSSSESSSSSSSGGKQDKYKSKRKENTASKEKEITNKSKKSDKRDSPDCVIVDNDILEEINDNSFAPKQFTSSKSKKVPDNIVIDLRKNTIKVPEIEQVEPDSIFHHSLFLNEEARMEKWVRELYTFRQKALQQGAKIIKQKTVSELCEIKSCPYCYGKNMCNEIAKNKITLHYGRVSDFIYNILSVKNVFFATYDNKPVILKKLAHNSELRKFDREINDKIINLKLLKGTLNFKLTQTLDNSEFPPFYICDNETFDAFWEVLNLSNIKSTYTVLSINAEPILFQLFNKEQAFPVPKFYGACGRLTVQENAGRPLLNIEKFTWYQRAKVAFNLLNAALNFTDKHREFRLYLTDISPDNIAVDHDLEVSFIDLEHAILKKKSSDSSSSKTHYTRHDEVEYSFDPKAICAGTLSDHNVYGICRLLLSKNAPWPMMEGGLLYNPPKNITSRHSKLFSHIEACVDSDTKESRFDISNKILKDLEFILKKAKIKNLI</sequence>
<comment type="similarity">
    <text evidence="2">Belongs to the DIPK family.</text>
</comment>